<dbReference type="EMBL" id="CP121106">
    <property type="protein sequence ID" value="WFL78377.1"/>
    <property type="molecule type" value="Genomic_DNA"/>
</dbReference>
<evidence type="ECO:0000313" key="2">
    <source>
        <dbReference type="EMBL" id="WFL78377.1"/>
    </source>
</evidence>
<evidence type="ECO:0000259" key="1">
    <source>
        <dbReference type="Pfam" id="PF07238"/>
    </source>
</evidence>
<name>A0ABY8FU74_9SPHN</name>
<dbReference type="Pfam" id="PF07238">
    <property type="entry name" value="PilZ"/>
    <property type="match status" value="1"/>
</dbReference>
<reference evidence="2 3" key="1">
    <citation type="submission" date="2023-03" db="EMBL/GenBank/DDBJ databases">
        <title>Altererythrobacter sp. CAU 1644 isolated from sand.</title>
        <authorList>
            <person name="Kim W."/>
        </authorList>
    </citation>
    <scope>NUCLEOTIDE SEQUENCE [LARGE SCALE GENOMIC DNA]</scope>
    <source>
        <strain evidence="2 3">CAU 1644</strain>
    </source>
</reference>
<dbReference type="InterPro" id="IPR009875">
    <property type="entry name" value="PilZ_domain"/>
</dbReference>
<dbReference type="Proteomes" id="UP001215827">
    <property type="component" value="Chromosome"/>
</dbReference>
<organism evidence="2 3">
    <name type="scientific">Altererythrobacter arenosus</name>
    <dbReference type="NCBI Taxonomy" id="3032592"/>
    <lineage>
        <taxon>Bacteria</taxon>
        <taxon>Pseudomonadati</taxon>
        <taxon>Pseudomonadota</taxon>
        <taxon>Alphaproteobacteria</taxon>
        <taxon>Sphingomonadales</taxon>
        <taxon>Erythrobacteraceae</taxon>
        <taxon>Altererythrobacter</taxon>
    </lineage>
</organism>
<sequence length="129" mass="13974">MRTRKVERKRTDIGGQCCTNQGRLLEIVVCDLTEGGCRFRDADASLFPGMPVNLMISGSGPYACYVRWREDSDVGVSFARPLSPALLEQLLNGKPPAAAPQSVQPAKTEGVEPPAEIAVSPYGPLRRIC</sequence>
<dbReference type="RefSeq" id="WP_278017067.1">
    <property type="nucleotide sequence ID" value="NZ_CP121106.1"/>
</dbReference>
<feature type="domain" description="PilZ" evidence="1">
    <location>
        <begin position="19"/>
        <end position="91"/>
    </location>
</feature>
<gene>
    <name evidence="2" type="ORF">P7228_04755</name>
</gene>
<accession>A0ABY8FU74</accession>
<keyword evidence="3" id="KW-1185">Reference proteome</keyword>
<evidence type="ECO:0000313" key="3">
    <source>
        <dbReference type="Proteomes" id="UP001215827"/>
    </source>
</evidence>
<proteinExistence type="predicted"/>
<dbReference type="SUPFAM" id="SSF141371">
    <property type="entry name" value="PilZ domain-like"/>
    <property type="match status" value="1"/>
</dbReference>
<protein>
    <submittedName>
        <fullName evidence="2">PilZ domain-containing protein</fullName>
    </submittedName>
</protein>